<evidence type="ECO:0000256" key="2">
    <source>
        <dbReference type="ARBA" id="ARBA00023163"/>
    </source>
</evidence>
<evidence type="ECO:0000259" key="3">
    <source>
        <dbReference type="Pfam" id="PF04967"/>
    </source>
</evidence>
<dbReference type="InterPro" id="IPR036388">
    <property type="entry name" value="WH-like_DNA-bd_sf"/>
</dbReference>
<evidence type="ECO:0000256" key="1">
    <source>
        <dbReference type="ARBA" id="ARBA00023015"/>
    </source>
</evidence>
<dbReference type="SUPFAM" id="SSF88659">
    <property type="entry name" value="Sigma3 and sigma4 domains of RNA polymerase sigma factors"/>
    <property type="match status" value="1"/>
</dbReference>
<evidence type="ECO:0000313" key="5">
    <source>
        <dbReference type="Proteomes" id="UP000199161"/>
    </source>
</evidence>
<dbReference type="EMBL" id="FOKW01000016">
    <property type="protein sequence ID" value="SFC71173.1"/>
    <property type="molecule type" value="Genomic_DNA"/>
</dbReference>
<reference evidence="5" key="1">
    <citation type="submission" date="2016-10" db="EMBL/GenBank/DDBJ databases">
        <authorList>
            <person name="Varghese N."/>
            <person name="Submissions S."/>
        </authorList>
    </citation>
    <scope>NUCLEOTIDE SEQUENCE [LARGE SCALE GENOMIC DNA]</scope>
    <source>
        <strain evidence="5">DSM 13078</strain>
    </source>
</reference>
<keyword evidence="5" id="KW-1185">Reference proteome</keyword>
<dbReference type="InterPro" id="IPR007050">
    <property type="entry name" value="HTH_bacterioopsin"/>
</dbReference>
<gene>
    <name evidence="4" type="ORF">SAMN05444422_1167</name>
</gene>
<accession>A0A1I1LLI8</accession>
<dbReference type="Pfam" id="PF04967">
    <property type="entry name" value="HTH_10"/>
    <property type="match status" value="1"/>
</dbReference>
<dbReference type="OrthoDB" id="27447at2157"/>
<evidence type="ECO:0000313" key="4">
    <source>
        <dbReference type="EMBL" id="SFC71173.1"/>
    </source>
</evidence>
<feature type="domain" description="HTH bat-type" evidence="3">
    <location>
        <begin position="155"/>
        <end position="206"/>
    </location>
</feature>
<keyword evidence="2" id="KW-0804">Transcription</keyword>
<dbReference type="Proteomes" id="UP000199161">
    <property type="component" value="Unassembled WGS sequence"/>
</dbReference>
<dbReference type="InterPro" id="IPR013324">
    <property type="entry name" value="RNA_pol_sigma_r3/r4-like"/>
</dbReference>
<sequence length="214" mass="24042">MREAIINLTDEEIEAMGYGELVSLCREAGVRELELLEDEGTGGVSQIEVETRFDEDRLDRTESVEDWEFITEKEDSYLYLLEVTALEMPETASVDHDDLVGMCDPTVSDRGMLLSLVGSQESIRAMLRNFEEAGIAPDLHKLGEYEGGQRTLDALTDRQLEVLQTAYDMGFYEVPREASIDEIADEMGLDGGTISEHLQRAERNLLTQQLAVQD</sequence>
<proteinExistence type="predicted"/>
<name>A0A1I1LLI8_NATHA</name>
<dbReference type="PANTHER" id="PTHR34236:SF1">
    <property type="entry name" value="DIMETHYL SULFOXIDE REDUCTASE TRANSCRIPTIONAL ACTIVATOR"/>
    <property type="match status" value="1"/>
</dbReference>
<protein>
    <submittedName>
        <fullName evidence="4">HTH DNA binding domain-containing protein</fullName>
    </submittedName>
</protein>
<dbReference type="Gene3D" id="1.10.10.10">
    <property type="entry name" value="Winged helix-like DNA-binding domain superfamily/Winged helix DNA-binding domain"/>
    <property type="match status" value="1"/>
</dbReference>
<dbReference type="AlphaFoldDB" id="A0A1I1LLI8"/>
<dbReference type="RefSeq" id="WP_089789851.1">
    <property type="nucleotide sequence ID" value="NZ_FOKW01000016.1"/>
</dbReference>
<keyword evidence="1" id="KW-0805">Transcription regulation</keyword>
<dbReference type="PANTHER" id="PTHR34236">
    <property type="entry name" value="DIMETHYL SULFOXIDE REDUCTASE TRANSCRIPTIONAL ACTIVATOR"/>
    <property type="match status" value="1"/>
</dbReference>
<organism evidence="4 5">
    <name type="scientific">Natronobacterium haloterrestre</name>
    <name type="common">Halobiforma haloterrestris</name>
    <dbReference type="NCBI Taxonomy" id="148448"/>
    <lineage>
        <taxon>Archaea</taxon>
        <taxon>Methanobacteriati</taxon>
        <taxon>Methanobacteriota</taxon>
        <taxon>Stenosarchaea group</taxon>
        <taxon>Halobacteria</taxon>
        <taxon>Halobacteriales</taxon>
        <taxon>Natrialbaceae</taxon>
        <taxon>Natronobacterium</taxon>
    </lineage>
</organism>